<keyword evidence="3" id="KW-1185">Reference proteome</keyword>
<feature type="region of interest" description="Disordered" evidence="1">
    <location>
        <begin position="67"/>
        <end position="86"/>
    </location>
</feature>
<accession>A0A4R3L1F7</accession>
<dbReference type="EMBL" id="SMAG01000015">
    <property type="protein sequence ID" value="TCS92204.1"/>
    <property type="molecule type" value="Genomic_DNA"/>
</dbReference>
<sequence length="86" mass="9023">MSLFSGDVAAILTKTFDQGDAITVYESGTELGTGTYLSNTDETLTWILGGLLTITILRGSVTVQKEIPSNAPAPTPASLETSSEKE</sequence>
<name>A0A4R3L1F7_9BACL</name>
<evidence type="ECO:0000256" key="1">
    <source>
        <dbReference type="SAM" id="MobiDB-lite"/>
    </source>
</evidence>
<dbReference type="Proteomes" id="UP000294937">
    <property type="component" value="Unassembled WGS sequence"/>
</dbReference>
<gene>
    <name evidence="2" type="ORF">EDD58_1153</name>
</gene>
<protein>
    <submittedName>
        <fullName evidence="2">Uncharacterized protein</fullName>
    </submittedName>
</protein>
<comment type="caution">
    <text evidence="2">The sequence shown here is derived from an EMBL/GenBank/DDBJ whole genome shotgun (WGS) entry which is preliminary data.</text>
</comment>
<evidence type="ECO:0000313" key="3">
    <source>
        <dbReference type="Proteomes" id="UP000294937"/>
    </source>
</evidence>
<evidence type="ECO:0000313" key="2">
    <source>
        <dbReference type="EMBL" id="TCS92204.1"/>
    </source>
</evidence>
<dbReference type="RefSeq" id="WP_131926840.1">
    <property type="nucleotide sequence ID" value="NZ_SMAG01000015.1"/>
</dbReference>
<proteinExistence type="predicted"/>
<reference evidence="2 3" key="1">
    <citation type="submission" date="2019-03" db="EMBL/GenBank/DDBJ databases">
        <title>Genomic Encyclopedia of Type Strains, Phase IV (KMG-IV): sequencing the most valuable type-strain genomes for metagenomic binning, comparative biology and taxonomic classification.</title>
        <authorList>
            <person name="Goeker M."/>
        </authorList>
    </citation>
    <scope>NUCLEOTIDE SEQUENCE [LARGE SCALE GENOMIC DNA]</scope>
    <source>
        <strain evidence="2 3">DSM 45707</strain>
    </source>
</reference>
<organism evidence="2 3">
    <name type="scientific">Hazenella coriacea</name>
    <dbReference type="NCBI Taxonomy" id="1179467"/>
    <lineage>
        <taxon>Bacteria</taxon>
        <taxon>Bacillati</taxon>
        <taxon>Bacillota</taxon>
        <taxon>Bacilli</taxon>
        <taxon>Bacillales</taxon>
        <taxon>Thermoactinomycetaceae</taxon>
        <taxon>Hazenella</taxon>
    </lineage>
</organism>
<dbReference type="AlphaFoldDB" id="A0A4R3L1F7"/>